<dbReference type="EMBL" id="GGEC01065869">
    <property type="protein sequence ID" value="MBX46353.1"/>
    <property type="molecule type" value="Transcribed_RNA"/>
</dbReference>
<accession>A0A2P2NV88</accession>
<evidence type="ECO:0000313" key="2">
    <source>
        <dbReference type="EMBL" id="MBX46353.1"/>
    </source>
</evidence>
<organism evidence="2">
    <name type="scientific">Rhizophora mucronata</name>
    <name type="common">Asiatic mangrove</name>
    <dbReference type="NCBI Taxonomy" id="61149"/>
    <lineage>
        <taxon>Eukaryota</taxon>
        <taxon>Viridiplantae</taxon>
        <taxon>Streptophyta</taxon>
        <taxon>Embryophyta</taxon>
        <taxon>Tracheophyta</taxon>
        <taxon>Spermatophyta</taxon>
        <taxon>Magnoliopsida</taxon>
        <taxon>eudicotyledons</taxon>
        <taxon>Gunneridae</taxon>
        <taxon>Pentapetalae</taxon>
        <taxon>rosids</taxon>
        <taxon>fabids</taxon>
        <taxon>Malpighiales</taxon>
        <taxon>Rhizophoraceae</taxon>
        <taxon>Rhizophora</taxon>
    </lineage>
</organism>
<dbReference type="AlphaFoldDB" id="A0A2P2NV88"/>
<feature type="signal peptide" evidence="1">
    <location>
        <begin position="1"/>
        <end position="26"/>
    </location>
</feature>
<protein>
    <submittedName>
        <fullName evidence="2">Uncharacterized protein</fullName>
    </submittedName>
</protein>
<proteinExistence type="predicted"/>
<keyword evidence="1" id="KW-0732">Signal</keyword>
<name>A0A2P2NV88_RHIMU</name>
<sequence length="44" mass="4884">MWLHFVFTPVILSLLLLIASVCLVSSSSKTHHTVHRCGKLFCTG</sequence>
<feature type="chain" id="PRO_5015198188" evidence="1">
    <location>
        <begin position="27"/>
        <end position="44"/>
    </location>
</feature>
<reference evidence="2" key="1">
    <citation type="submission" date="2018-02" db="EMBL/GenBank/DDBJ databases">
        <title>Rhizophora mucronata_Transcriptome.</title>
        <authorList>
            <person name="Meera S.P."/>
            <person name="Sreeshan A."/>
            <person name="Augustine A."/>
        </authorList>
    </citation>
    <scope>NUCLEOTIDE SEQUENCE</scope>
    <source>
        <tissue evidence="2">Leaf</tissue>
    </source>
</reference>
<evidence type="ECO:0000256" key="1">
    <source>
        <dbReference type="SAM" id="SignalP"/>
    </source>
</evidence>